<feature type="region of interest" description="Disordered" evidence="1">
    <location>
        <begin position="267"/>
        <end position="308"/>
    </location>
</feature>
<feature type="compositionally biased region" description="Basic and acidic residues" evidence="1">
    <location>
        <begin position="160"/>
        <end position="196"/>
    </location>
</feature>
<feature type="domain" description="Ribosomal RNA-processing protein 14/surfeit locus protein 6 C-terminal" evidence="2">
    <location>
        <begin position="56"/>
        <end position="231"/>
    </location>
</feature>
<reference evidence="4" key="2">
    <citation type="submission" date="2015-01" db="EMBL/GenBank/DDBJ databases">
        <title>Evolutionary Origins and Diversification of the Mycorrhizal Mutualists.</title>
        <authorList>
            <consortium name="DOE Joint Genome Institute"/>
            <consortium name="Mycorrhizal Genomics Consortium"/>
            <person name="Kohler A."/>
            <person name="Kuo A."/>
            <person name="Nagy L.G."/>
            <person name="Floudas D."/>
            <person name="Copeland A."/>
            <person name="Barry K.W."/>
            <person name="Cichocki N."/>
            <person name="Veneault-Fourrey C."/>
            <person name="LaButti K."/>
            <person name="Lindquist E.A."/>
            <person name="Lipzen A."/>
            <person name="Lundell T."/>
            <person name="Morin E."/>
            <person name="Murat C."/>
            <person name="Riley R."/>
            <person name="Ohm R."/>
            <person name="Sun H."/>
            <person name="Tunlid A."/>
            <person name="Henrissat B."/>
            <person name="Grigoriev I.V."/>
            <person name="Hibbett D.S."/>
            <person name="Martin F."/>
        </authorList>
    </citation>
    <scope>NUCLEOTIDE SEQUENCE [LARGE SCALE GENOMIC DNA]</scope>
    <source>
        <strain evidence="4">441</strain>
    </source>
</reference>
<gene>
    <name evidence="3" type="ORF">PISMIDRAFT_13475</name>
</gene>
<dbReference type="AlphaFoldDB" id="A0A0C9Y4W0"/>
<name>A0A0C9Y4W0_9AGAM</name>
<dbReference type="Proteomes" id="UP000054018">
    <property type="component" value="Unassembled WGS sequence"/>
</dbReference>
<feature type="compositionally biased region" description="Basic and acidic residues" evidence="1">
    <location>
        <begin position="60"/>
        <end position="97"/>
    </location>
</feature>
<feature type="compositionally biased region" description="Basic and acidic residues" evidence="1">
    <location>
        <begin position="14"/>
        <end position="28"/>
    </location>
</feature>
<dbReference type="EMBL" id="KN833779">
    <property type="protein sequence ID" value="KIK19745.1"/>
    <property type="molecule type" value="Genomic_DNA"/>
</dbReference>
<dbReference type="OrthoDB" id="444809at2759"/>
<evidence type="ECO:0000313" key="3">
    <source>
        <dbReference type="EMBL" id="KIK19745.1"/>
    </source>
</evidence>
<feature type="region of interest" description="Disordered" evidence="1">
    <location>
        <begin position="140"/>
        <end position="225"/>
    </location>
</feature>
<evidence type="ECO:0000256" key="1">
    <source>
        <dbReference type="SAM" id="MobiDB-lite"/>
    </source>
</evidence>
<evidence type="ECO:0000259" key="2">
    <source>
        <dbReference type="Pfam" id="PF04935"/>
    </source>
</evidence>
<dbReference type="STRING" id="765257.A0A0C9Y4W0"/>
<organism evidence="3 4">
    <name type="scientific">Pisolithus microcarpus 441</name>
    <dbReference type="NCBI Taxonomy" id="765257"/>
    <lineage>
        <taxon>Eukaryota</taxon>
        <taxon>Fungi</taxon>
        <taxon>Dikarya</taxon>
        <taxon>Basidiomycota</taxon>
        <taxon>Agaricomycotina</taxon>
        <taxon>Agaricomycetes</taxon>
        <taxon>Agaricomycetidae</taxon>
        <taxon>Boletales</taxon>
        <taxon>Sclerodermatineae</taxon>
        <taxon>Pisolithaceae</taxon>
        <taxon>Pisolithus</taxon>
    </lineage>
</organism>
<evidence type="ECO:0000313" key="4">
    <source>
        <dbReference type="Proteomes" id="UP000054018"/>
    </source>
</evidence>
<dbReference type="Pfam" id="PF04935">
    <property type="entry name" value="SURF6"/>
    <property type="match status" value="1"/>
</dbReference>
<feature type="compositionally biased region" description="Polar residues" evidence="1">
    <location>
        <begin position="140"/>
        <end position="159"/>
    </location>
</feature>
<reference evidence="3 4" key="1">
    <citation type="submission" date="2014-04" db="EMBL/GenBank/DDBJ databases">
        <authorList>
            <consortium name="DOE Joint Genome Institute"/>
            <person name="Kuo A."/>
            <person name="Kohler A."/>
            <person name="Costa M.D."/>
            <person name="Nagy L.G."/>
            <person name="Floudas D."/>
            <person name="Copeland A."/>
            <person name="Barry K.W."/>
            <person name="Cichocki N."/>
            <person name="Veneault-Fourrey C."/>
            <person name="LaButti K."/>
            <person name="Lindquist E.A."/>
            <person name="Lipzen A."/>
            <person name="Lundell T."/>
            <person name="Morin E."/>
            <person name="Murat C."/>
            <person name="Sun H."/>
            <person name="Tunlid A."/>
            <person name="Henrissat B."/>
            <person name="Grigoriev I.V."/>
            <person name="Hibbett D.S."/>
            <person name="Martin F."/>
            <person name="Nordberg H.P."/>
            <person name="Cantor M.N."/>
            <person name="Hua S.X."/>
        </authorList>
    </citation>
    <scope>NUCLEOTIDE SEQUENCE [LARGE SCALE GENOMIC DNA]</scope>
    <source>
        <strain evidence="3 4">441</strain>
    </source>
</reference>
<keyword evidence="4" id="KW-1185">Reference proteome</keyword>
<dbReference type="HOGENOM" id="CLU_700420_0_0_1"/>
<sequence>MQLDAAGEQPSTENEGKPTEMVPMRRAESVTVLRGKLHARRAALCQGGGGGPSSGDELLEERRNHRAILREKRRKETKERKKAEKEKANGKKKDIEQCRIYQEPLLVQDSGTSGEGGGSNRRGAPLTNVVFSAIASSTSNKAAQLKSSNNPTQALSQLSAREEKFASSPEEKHKSTQERERCSSEKSGQAERKREGEEQEEMLSPRLARSVVEHASLSRTHKNERKEQVAAWMAFVRYRTASRRAMTGIQVGMAGKGLSQTFKMKLHKRRRDTPSPAHRNGTRENTSTHGGMRQGSCTEPGGNDELAEERRSQYAMLRGKRREEKKSESKFAEIRRRKEEGCGCKESVRSTTVRENLLSCENVWFSNPAIRMFYDKVDDVGPLPTWIVTLLIPP</sequence>
<proteinExistence type="predicted"/>
<protein>
    <recommendedName>
        <fullName evidence="2">Ribosomal RNA-processing protein 14/surfeit locus protein 6 C-terminal domain-containing protein</fullName>
    </recommendedName>
</protein>
<accession>A0A0C9Y4W0</accession>
<feature type="region of interest" description="Disordered" evidence="1">
    <location>
        <begin position="1"/>
        <end position="124"/>
    </location>
</feature>
<dbReference type="InterPro" id="IPR029190">
    <property type="entry name" value="Rrp14/SURF6_C"/>
</dbReference>